<dbReference type="Pfam" id="PF13561">
    <property type="entry name" value="adh_short_C2"/>
    <property type="match status" value="1"/>
</dbReference>
<sequence>MDLGLKGLKAVLAGASKGIGRATAQVLAAEGCDVSICARDGVAVAATVSVLRPMGARAFGEAVDMTDNAAYRAWVARAADQLGGCDIFISFASAGGGPATEESWKAVFDLDLMATYRGVEAAMPYLEKSKAGSIVALGTTAALEEFFGPQAYNATKAAVINYASALSQQLAPKGIRVNTVSPGPTYIDGGAWDAIKTHMPPVYERTLNAIPMGRLGDAEEVARAIAFVASPASPFMTGTNLVIDGGLTKRVQY</sequence>
<proteinExistence type="inferred from homology"/>
<comment type="similarity">
    <text evidence="1">Belongs to the short-chain dehydrogenases/reductases (SDR) family.</text>
</comment>
<dbReference type="AlphaFoldDB" id="A0A975G3E3"/>
<accession>A0A975G3E3</accession>
<dbReference type="InterPro" id="IPR002347">
    <property type="entry name" value="SDR_fam"/>
</dbReference>
<protein>
    <recommendedName>
        <fullName evidence="3">D-xylose 1-dehydrogenase</fullName>
        <ecNumber evidence="2">1.1.1.175</ecNumber>
    </recommendedName>
</protein>
<dbReference type="Gene3D" id="3.40.50.720">
    <property type="entry name" value="NAD(P)-binding Rossmann-like Domain"/>
    <property type="match status" value="1"/>
</dbReference>
<dbReference type="EC" id="1.1.1.175" evidence="2"/>
<dbReference type="GO" id="GO:0047838">
    <property type="term" value="F:D-xylose 1-dehydrogenase (NAD+) activity"/>
    <property type="evidence" value="ECO:0007669"/>
    <property type="project" value="UniProtKB-EC"/>
</dbReference>
<gene>
    <name evidence="4" type="ORF">KCG34_11320</name>
</gene>
<reference evidence="4" key="1">
    <citation type="submission" date="2021-04" db="EMBL/GenBank/DDBJ databases">
        <title>The complete genome sequence of Caulobacter sp. S6.</title>
        <authorList>
            <person name="Tang Y."/>
            <person name="Ouyang W."/>
            <person name="Liu Q."/>
            <person name="Huang B."/>
            <person name="Guo Z."/>
            <person name="Lei P."/>
        </authorList>
    </citation>
    <scope>NUCLEOTIDE SEQUENCE</scope>
    <source>
        <strain evidence="4">S6</strain>
    </source>
</reference>
<evidence type="ECO:0000256" key="2">
    <source>
        <dbReference type="ARBA" id="ARBA00066641"/>
    </source>
</evidence>
<dbReference type="EMBL" id="CP073078">
    <property type="protein sequence ID" value="QUD90403.1"/>
    <property type="molecule type" value="Genomic_DNA"/>
</dbReference>
<name>A0A975G3E3_9CAUL</name>
<dbReference type="InterPro" id="IPR036291">
    <property type="entry name" value="NAD(P)-bd_dom_sf"/>
</dbReference>
<dbReference type="PRINTS" id="PR00081">
    <property type="entry name" value="GDHRDH"/>
</dbReference>
<dbReference type="GO" id="GO:0030497">
    <property type="term" value="P:fatty acid elongation"/>
    <property type="evidence" value="ECO:0007669"/>
    <property type="project" value="TreeGrafter"/>
</dbReference>
<dbReference type="Proteomes" id="UP000676409">
    <property type="component" value="Chromosome"/>
</dbReference>
<organism evidence="4 5">
    <name type="scientific">Phenylobacterium montanum</name>
    <dbReference type="NCBI Taxonomy" id="2823693"/>
    <lineage>
        <taxon>Bacteria</taxon>
        <taxon>Pseudomonadati</taxon>
        <taxon>Pseudomonadota</taxon>
        <taxon>Alphaproteobacteria</taxon>
        <taxon>Caulobacterales</taxon>
        <taxon>Caulobacteraceae</taxon>
        <taxon>Phenylobacterium</taxon>
    </lineage>
</organism>
<keyword evidence="5" id="KW-1185">Reference proteome</keyword>
<dbReference type="PANTHER" id="PTHR42760">
    <property type="entry name" value="SHORT-CHAIN DEHYDROGENASES/REDUCTASES FAMILY MEMBER"/>
    <property type="match status" value="1"/>
</dbReference>
<dbReference type="PANTHER" id="PTHR42760:SF135">
    <property type="entry name" value="BLL7886 PROTEIN"/>
    <property type="match status" value="1"/>
</dbReference>
<dbReference type="SUPFAM" id="SSF51735">
    <property type="entry name" value="NAD(P)-binding Rossmann-fold domains"/>
    <property type="match status" value="1"/>
</dbReference>
<evidence type="ECO:0000313" key="5">
    <source>
        <dbReference type="Proteomes" id="UP000676409"/>
    </source>
</evidence>
<dbReference type="RefSeq" id="WP_211940454.1">
    <property type="nucleotide sequence ID" value="NZ_CP073078.1"/>
</dbReference>
<evidence type="ECO:0000256" key="1">
    <source>
        <dbReference type="ARBA" id="ARBA00006484"/>
    </source>
</evidence>
<dbReference type="KEGG" id="caul:KCG34_11320"/>
<evidence type="ECO:0000256" key="3">
    <source>
        <dbReference type="ARBA" id="ARBA00069939"/>
    </source>
</evidence>
<evidence type="ECO:0000313" key="4">
    <source>
        <dbReference type="EMBL" id="QUD90403.1"/>
    </source>
</evidence>
<dbReference type="FunFam" id="3.40.50.720:FF:000084">
    <property type="entry name" value="Short-chain dehydrogenase reductase"/>
    <property type="match status" value="1"/>
</dbReference>